<dbReference type="InterPro" id="IPR018757">
    <property type="entry name" value="DUF2316"/>
</dbReference>
<dbReference type="EMBL" id="BMGB01000001">
    <property type="protein sequence ID" value="GGB00292.1"/>
    <property type="molecule type" value="Genomic_DNA"/>
</dbReference>
<dbReference type="AlphaFoldDB" id="A0A916SI60"/>
<accession>A0A916SI60</accession>
<organism evidence="1 2">
    <name type="scientific">Conyzicola nivalis</name>
    <dbReference type="NCBI Taxonomy" id="1477021"/>
    <lineage>
        <taxon>Bacteria</taxon>
        <taxon>Bacillati</taxon>
        <taxon>Actinomycetota</taxon>
        <taxon>Actinomycetes</taxon>
        <taxon>Micrococcales</taxon>
        <taxon>Microbacteriaceae</taxon>
        <taxon>Conyzicola</taxon>
    </lineage>
</organism>
<comment type="caution">
    <text evidence="1">The sequence shown here is derived from an EMBL/GenBank/DDBJ whole genome shotgun (WGS) entry which is preliminary data.</text>
</comment>
<evidence type="ECO:0000313" key="1">
    <source>
        <dbReference type="EMBL" id="GGB00292.1"/>
    </source>
</evidence>
<reference evidence="1" key="2">
    <citation type="submission" date="2020-09" db="EMBL/GenBank/DDBJ databases">
        <authorList>
            <person name="Sun Q."/>
            <person name="Zhou Y."/>
        </authorList>
    </citation>
    <scope>NUCLEOTIDE SEQUENCE</scope>
    <source>
        <strain evidence="1">CGMCC 1.12813</strain>
    </source>
</reference>
<keyword evidence="2" id="KW-1185">Reference proteome</keyword>
<reference evidence="1" key="1">
    <citation type="journal article" date="2014" name="Int. J. Syst. Evol. Microbiol.">
        <title>Complete genome sequence of Corynebacterium casei LMG S-19264T (=DSM 44701T), isolated from a smear-ripened cheese.</title>
        <authorList>
            <consortium name="US DOE Joint Genome Institute (JGI-PGF)"/>
            <person name="Walter F."/>
            <person name="Albersmeier A."/>
            <person name="Kalinowski J."/>
            <person name="Ruckert C."/>
        </authorList>
    </citation>
    <scope>NUCLEOTIDE SEQUENCE</scope>
    <source>
        <strain evidence="1">CGMCC 1.12813</strain>
    </source>
</reference>
<dbReference type="RefSeq" id="WP_188509881.1">
    <property type="nucleotide sequence ID" value="NZ_BMGB01000001.1"/>
</dbReference>
<gene>
    <name evidence="1" type="ORF">GCM10010979_13470</name>
</gene>
<evidence type="ECO:0008006" key="3">
    <source>
        <dbReference type="Google" id="ProtNLM"/>
    </source>
</evidence>
<protein>
    <recommendedName>
        <fullName evidence="3">DUF2316 family protein</fullName>
    </recommendedName>
</protein>
<evidence type="ECO:0000313" key="2">
    <source>
        <dbReference type="Proteomes" id="UP000606922"/>
    </source>
</evidence>
<proteinExistence type="predicted"/>
<name>A0A916SI60_9MICO</name>
<dbReference type="Pfam" id="PF10078">
    <property type="entry name" value="DUF2316"/>
    <property type="match status" value="1"/>
</dbReference>
<sequence>MTLNKRERAATGEEQRANLELAGLSEADLQRTLGMDDDRVSAALDVTSADPIDVWLVRDYLERMVLERGREPRPYTVLTPAARASAEKWFALYDLDEVLKESAS</sequence>
<dbReference type="Proteomes" id="UP000606922">
    <property type="component" value="Unassembled WGS sequence"/>
</dbReference>